<evidence type="ECO:0000256" key="1">
    <source>
        <dbReference type="ARBA" id="ARBA00022475"/>
    </source>
</evidence>
<keyword evidence="12" id="KW-1185">Reference proteome</keyword>
<organism evidence="11 12">
    <name type="scientific">Hymenobacter koreensis</name>
    <dbReference type="NCBI Taxonomy" id="1084523"/>
    <lineage>
        <taxon>Bacteria</taxon>
        <taxon>Pseudomonadati</taxon>
        <taxon>Bacteroidota</taxon>
        <taxon>Cytophagia</taxon>
        <taxon>Cytophagales</taxon>
        <taxon>Hymenobacteraceae</taxon>
        <taxon>Hymenobacter</taxon>
    </lineage>
</organism>
<keyword evidence="7 9" id="KW-0675">Receptor</keyword>
<keyword evidence="5 9" id="KW-0342">GTP-binding</keyword>
<evidence type="ECO:0000313" key="11">
    <source>
        <dbReference type="EMBL" id="GAA4392261.1"/>
    </source>
</evidence>
<keyword evidence="2 9" id="KW-0963">Cytoplasm</keyword>
<dbReference type="Pfam" id="PF00448">
    <property type="entry name" value="SRP54"/>
    <property type="match status" value="1"/>
</dbReference>
<dbReference type="PANTHER" id="PTHR43134:SF1">
    <property type="entry name" value="SIGNAL RECOGNITION PARTICLE RECEPTOR SUBUNIT ALPHA"/>
    <property type="match status" value="1"/>
</dbReference>
<dbReference type="InterPro" id="IPR027417">
    <property type="entry name" value="P-loop_NTPase"/>
</dbReference>
<dbReference type="SMART" id="SM00963">
    <property type="entry name" value="SRP54_N"/>
    <property type="match status" value="1"/>
</dbReference>
<keyword evidence="4 9" id="KW-0378">Hydrolase</keyword>
<evidence type="ECO:0000256" key="3">
    <source>
        <dbReference type="ARBA" id="ARBA00022741"/>
    </source>
</evidence>
<comment type="similarity">
    <text evidence="9">Belongs to the GTP-binding SRP family. FtsY subfamily.</text>
</comment>
<dbReference type="InterPro" id="IPR003593">
    <property type="entry name" value="AAA+_ATPase"/>
</dbReference>
<dbReference type="SMART" id="SM00382">
    <property type="entry name" value="AAA"/>
    <property type="match status" value="1"/>
</dbReference>
<name>A0ABP8JKT4_9BACT</name>
<keyword evidence="1 9" id="KW-1003">Cell membrane</keyword>
<sequence>MPGLKPDCMGLFDFFKKDKEAPEQRESLDKGLEKSKTSFFDQLSKAVVGKSTVDESVLDELETLLVHADVGIDTTVKVIDRIEKRVARDKYVSTSELDRILREEITELLQRPDSGSTAVLERPDRGATGTPFVIMVVGVNGVGKTTTIGKLAHRFHSAGKKVVLGAADTFRAAAVDQLIIWGQRVGVPVISHGMNTDPASVAYDAVQKGVEMQADVVIIDTAGRLHNKVNLMNELSKIKRVMQKVIPDAPHEVLLVLDGSTGQNAFLQAKEFTKATEVSALAITKLDGTAKGGVVIGISDQLNVPVRYIGVGEKMTDLQLFDRRTFVDSLFSKK</sequence>
<evidence type="ECO:0000256" key="9">
    <source>
        <dbReference type="HAMAP-Rule" id="MF_00920"/>
    </source>
</evidence>
<evidence type="ECO:0000313" key="12">
    <source>
        <dbReference type="Proteomes" id="UP001500454"/>
    </source>
</evidence>
<comment type="catalytic activity">
    <reaction evidence="8 9">
        <text>GTP + H2O = GDP + phosphate + H(+)</text>
        <dbReference type="Rhea" id="RHEA:19669"/>
        <dbReference type="ChEBI" id="CHEBI:15377"/>
        <dbReference type="ChEBI" id="CHEBI:15378"/>
        <dbReference type="ChEBI" id="CHEBI:37565"/>
        <dbReference type="ChEBI" id="CHEBI:43474"/>
        <dbReference type="ChEBI" id="CHEBI:58189"/>
        <dbReference type="EC" id="3.6.5.4"/>
    </reaction>
</comment>
<dbReference type="InterPro" id="IPR004390">
    <property type="entry name" value="SR_rcpt_FtsY"/>
</dbReference>
<feature type="binding site" evidence="9">
    <location>
        <begin position="220"/>
        <end position="224"/>
    </location>
    <ligand>
        <name>GTP</name>
        <dbReference type="ChEBI" id="CHEBI:37565"/>
    </ligand>
</feature>
<feature type="binding site" evidence="9">
    <location>
        <begin position="138"/>
        <end position="145"/>
    </location>
    <ligand>
        <name>GTP</name>
        <dbReference type="ChEBI" id="CHEBI:37565"/>
    </ligand>
</feature>
<reference evidence="12" key="1">
    <citation type="journal article" date="2019" name="Int. J. Syst. Evol. Microbiol.">
        <title>The Global Catalogue of Microorganisms (GCM) 10K type strain sequencing project: providing services to taxonomists for standard genome sequencing and annotation.</title>
        <authorList>
            <consortium name="The Broad Institute Genomics Platform"/>
            <consortium name="The Broad Institute Genome Sequencing Center for Infectious Disease"/>
            <person name="Wu L."/>
            <person name="Ma J."/>
        </authorList>
    </citation>
    <scope>NUCLEOTIDE SEQUENCE [LARGE SCALE GENOMIC DNA]</scope>
    <source>
        <strain evidence="12">JCM 17924</strain>
    </source>
</reference>
<dbReference type="SUPFAM" id="SSF52540">
    <property type="entry name" value="P-loop containing nucleoside triphosphate hydrolases"/>
    <property type="match status" value="1"/>
</dbReference>
<dbReference type="Gene3D" id="3.40.50.300">
    <property type="entry name" value="P-loop containing nucleotide triphosphate hydrolases"/>
    <property type="match status" value="1"/>
</dbReference>
<protein>
    <recommendedName>
        <fullName evidence="9">Signal recognition particle receptor FtsY</fullName>
        <shortName evidence="9">SRP receptor</shortName>
        <ecNumber evidence="9">3.6.5.4</ecNumber>
    </recommendedName>
</protein>
<evidence type="ECO:0000256" key="8">
    <source>
        <dbReference type="ARBA" id="ARBA00048027"/>
    </source>
</evidence>
<dbReference type="Gene3D" id="1.20.120.140">
    <property type="entry name" value="Signal recognition particle SRP54, nucleotide-binding domain"/>
    <property type="match status" value="1"/>
</dbReference>
<dbReference type="NCBIfam" id="TIGR00064">
    <property type="entry name" value="ftsY"/>
    <property type="match status" value="1"/>
</dbReference>
<dbReference type="PROSITE" id="PS00300">
    <property type="entry name" value="SRP54"/>
    <property type="match status" value="1"/>
</dbReference>
<evidence type="ECO:0000256" key="5">
    <source>
        <dbReference type="ARBA" id="ARBA00023134"/>
    </source>
</evidence>
<dbReference type="SMART" id="SM00962">
    <property type="entry name" value="SRP54"/>
    <property type="match status" value="1"/>
</dbReference>
<dbReference type="InterPro" id="IPR036225">
    <property type="entry name" value="SRP/SRP_N"/>
</dbReference>
<feature type="domain" description="SRP54-type proteins GTP-binding" evidence="10">
    <location>
        <begin position="305"/>
        <end position="318"/>
    </location>
</feature>
<evidence type="ECO:0000256" key="4">
    <source>
        <dbReference type="ARBA" id="ARBA00022801"/>
    </source>
</evidence>
<gene>
    <name evidence="9 11" type="primary">ftsY</name>
    <name evidence="11" type="ORF">GCM10023186_42540</name>
</gene>
<feature type="binding site" evidence="9">
    <location>
        <begin position="284"/>
        <end position="287"/>
    </location>
    <ligand>
        <name>GTP</name>
        <dbReference type="ChEBI" id="CHEBI:37565"/>
    </ligand>
</feature>
<proteinExistence type="inferred from homology"/>
<comment type="function">
    <text evidence="9">Involved in targeting and insertion of nascent membrane proteins into the cytoplasmic membrane. Acts as a receptor for the complex formed by the signal recognition particle (SRP) and the ribosome-nascent chain (RNC).</text>
</comment>
<dbReference type="InterPro" id="IPR013822">
    <property type="entry name" value="Signal_recog_particl_SRP54_hlx"/>
</dbReference>
<dbReference type="InterPro" id="IPR042101">
    <property type="entry name" value="SRP54_N_sf"/>
</dbReference>
<dbReference type="InterPro" id="IPR000897">
    <property type="entry name" value="SRP54_GTPase_dom"/>
</dbReference>
<evidence type="ECO:0000256" key="7">
    <source>
        <dbReference type="ARBA" id="ARBA00023170"/>
    </source>
</evidence>
<dbReference type="EC" id="3.6.5.4" evidence="9"/>
<evidence type="ECO:0000256" key="2">
    <source>
        <dbReference type="ARBA" id="ARBA00022490"/>
    </source>
</evidence>
<dbReference type="PANTHER" id="PTHR43134">
    <property type="entry name" value="SIGNAL RECOGNITION PARTICLE RECEPTOR SUBUNIT ALPHA"/>
    <property type="match status" value="1"/>
</dbReference>
<dbReference type="CDD" id="cd17874">
    <property type="entry name" value="FtsY"/>
    <property type="match status" value="1"/>
</dbReference>
<dbReference type="Proteomes" id="UP001500454">
    <property type="component" value="Unassembled WGS sequence"/>
</dbReference>
<evidence type="ECO:0000259" key="10">
    <source>
        <dbReference type="PROSITE" id="PS00300"/>
    </source>
</evidence>
<comment type="caution">
    <text evidence="11">The sequence shown here is derived from an EMBL/GenBank/DDBJ whole genome shotgun (WGS) entry which is preliminary data.</text>
</comment>
<dbReference type="HAMAP" id="MF_00920">
    <property type="entry name" value="FtsY"/>
    <property type="match status" value="1"/>
</dbReference>
<comment type="subcellular location">
    <subcellularLocation>
        <location evidence="9">Cell membrane</location>
        <topology evidence="9">Peripheral membrane protein</topology>
        <orientation evidence="9">Cytoplasmic side</orientation>
    </subcellularLocation>
    <subcellularLocation>
        <location evidence="9">Cytoplasm</location>
    </subcellularLocation>
</comment>
<evidence type="ECO:0000256" key="6">
    <source>
        <dbReference type="ARBA" id="ARBA00023136"/>
    </source>
</evidence>
<dbReference type="Pfam" id="PF02881">
    <property type="entry name" value="SRP54_N"/>
    <property type="match status" value="1"/>
</dbReference>
<dbReference type="EMBL" id="BAABHA010000015">
    <property type="protein sequence ID" value="GAA4392261.1"/>
    <property type="molecule type" value="Genomic_DNA"/>
</dbReference>
<keyword evidence="3 9" id="KW-0547">Nucleotide-binding</keyword>
<accession>A0ABP8JKT4</accession>
<keyword evidence="6 9" id="KW-0472">Membrane</keyword>
<dbReference type="SUPFAM" id="SSF47364">
    <property type="entry name" value="Domain of the SRP/SRP receptor G-proteins"/>
    <property type="match status" value="1"/>
</dbReference>
<comment type="subunit">
    <text evidence="9">Part of the signal recognition particle protein translocation system, which is composed of SRP and FtsY.</text>
</comment>